<protein>
    <submittedName>
        <fullName evidence="1">Uncharacterized protein</fullName>
    </submittedName>
</protein>
<organism evidence="1 2">
    <name type="scientific">Alkalicoccobacillus murimartini</name>
    <dbReference type="NCBI Taxonomy" id="171685"/>
    <lineage>
        <taxon>Bacteria</taxon>
        <taxon>Bacillati</taxon>
        <taxon>Bacillota</taxon>
        <taxon>Bacilli</taxon>
        <taxon>Bacillales</taxon>
        <taxon>Bacillaceae</taxon>
        <taxon>Alkalicoccobacillus</taxon>
    </lineage>
</organism>
<reference evidence="1 2" key="1">
    <citation type="submission" date="2023-07" db="EMBL/GenBank/DDBJ databases">
        <title>Genomic Encyclopedia of Type Strains, Phase IV (KMG-IV): sequencing the most valuable type-strain genomes for metagenomic binning, comparative biology and taxonomic classification.</title>
        <authorList>
            <person name="Goeker M."/>
        </authorList>
    </citation>
    <scope>NUCLEOTIDE SEQUENCE [LARGE SCALE GENOMIC DNA]</scope>
    <source>
        <strain evidence="1 2">DSM 19154</strain>
    </source>
</reference>
<keyword evidence="2" id="KW-1185">Reference proteome</keyword>
<dbReference type="Proteomes" id="UP001225034">
    <property type="component" value="Unassembled WGS sequence"/>
</dbReference>
<accession>A0ABT9YFE1</accession>
<proteinExistence type="predicted"/>
<evidence type="ECO:0000313" key="2">
    <source>
        <dbReference type="Proteomes" id="UP001225034"/>
    </source>
</evidence>
<gene>
    <name evidence="1" type="ORF">J2S05_001359</name>
</gene>
<evidence type="ECO:0000313" key="1">
    <source>
        <dbReference type="EMBL" id="MDQ0206560.1"/>
    </source>
</evidence>
<dbReference type="EMBL" id="JAUSUA010000002">
    <property type="protein sequence ID" value="MDQ0206560.1"/>
    <property type="molecule type" value="Genomic_DNA"/>
</dbReference>
<comment type="caution">
    <text evidence="1">The sequence shown here is derived from an EMBL/GenBank/DDBJ whole genome shotgun (WGS) entry which is preliminary data.</text>
</comment>
<name>A0ABT9YFE1_9BACI</name>
<dbReference type="RefSeq" id="WP_306981181.1">
    <property type="nucleotide sequence ID" value="NZ_JAUSUA010000002.1"/>
</dbReference>
<sequence length="52" mass="6260">MIERHDVYMFIRELRKLKLDYKSTSNDNLKAYIKEDILFLENILSPDQPSSK</sequence>